<keyword evidence="3" id="KW-1185">Reference proteome</keyword>
<protein>
    <submittedName>
        <fullName evidence="2">Uncharacterized protein</fullName>
    </submittedName>
</protein>
<feature type="region of interest" description="Disordered" evidence="1">
    <location>
        <begin position="1"/>
        <end position="65"/>
    </location>
</feature>
<sequence>MANSNSPDYRALSLQAEEEWKHAEEQRRHAEEGRRHQRRGADVQRTVTYKLPFPKPSRSTKGAIQPLKRKYFPTKLLPWVDLPAKQHDIYTSVCNYLAPAGGAEQRSFPPIIALEEISRRVSRRPLSSERDLETYERLAVEDHLWI</sequence>
<dbReference type="RefSeq" id="XP_010757919.1">
    <property type="nucleotide sequence ID" value="XM_010759617.1"/>
</dbReference>
<dbReference type="GeneID" id="22587265"/>
<dbReference type="OMA" id="CTYLEPE"/>
<dbReference type="EMBL" id="KN275958">
    <property type="protein sequence ID" value="KGM92539.1"/>
    <property type="molecule type" value="Genomic_DNA"/>
</dbReference>
<evidence type="ECO:0000256" key="1">
    <source>
        <dbReference type="SAM" id="MobiDB-lite"/>
    </source>
</evidence>
<organism evidence="2 3">
    <name type="scientific">Paracoccidioides brasiliensis (strain Pb18)</name>
    <dbReference type="NCBI Taxonomy" id="502780"/>
    <lineage>
        <taxon>Eukaryota</taxon>
        <taxon>Fungi</taxon>
        <taxon>Dikarya</taxon>
        <taxon>Ascomycota</taxon>
        <taxon>Pezizomycotina</taxon>
        <taxon>Eurotiomycetes</taxon>
        <taxon>Eurotiomycetidae</taxon>
        <taxon>Onygenales</taxon>
        <taxon>Ajellomycetaceae</taxon>
        <taxon>Paracoccidioides</taxon>
    </lineage>
</organism>
<dbReference type="HOGENOM" id="CLU_1481660_0_0_1"/>
<evidence type="ECO:0000313" key="2">
    <source>
        <dbReference type="EMBL" id="KGM92539.1"/>
    </source>
</evidence>
<accession>A0A0A0HTK1</accession>
<proteinExistence type="predicted"/>
<dbReference type="InParanoid" id="A0A0A0HTK1"/>
<dbReference type="AlphaFoldDB" id="A0A0A0HTK1"/>
<dbReference type="KEGG" id="pbn:PADG_11368"/>
<dbReference type="VEuPathDB" id="FungiDB:PADG_11368"/>
<gene>
    <name evidence="2" type="ORF">PADG_11368</name>
</gene>
<dbReference type="Proteomes" id="UP000001628">
    <property type="component" value="Unassembled WGS sequence"/>
</dbReference>
<name>A0A0A0HTK1_PARBD</name>
<evidence type="ECO:0000313" key="3">
    <source>
        <dbReference type="Proteomes" id="UP000001628"/>
    </source>
</evidence>
<reference evidence="2 3" key="1">
    <citation type="journal article" date="2011" name="PLoS Genet.">
        <title>Comparative genomic analysis of human fungal pathogens causing paracoccidioidomycosis.</title>
        <authorList>
            <person name="Desjardins C.A."/>
            <person name="Champion M.D."/>
            <person name="Holder J.W."/>
            <person name="Muszewska A."/>
            <person name="Goldberg J."/>
            <person name="Bailao A.M."/>
            <person name="Brigido M.M."/>
            <person name="Ferreira M.E."/>
            <person name="Garcia A.M."/>
            <person name="Grynberg M."/>
            <person name="Gujja S."/>
            <person name="Heiman D.I."/>
            <person name="Henn M.R."/>
            <person name="Kodira C.D."/>
            <person name="Leon-Narvaez H."/>
            <person name="Longo L.V."/>
            <person name="Ma L.J."/>
            <person name="Malavazi I."/>
            <person name="Matsuo A.L."/>
            <person name="Morais F.V."/>
            <person name="Pereira M."/>
            <person name="Rodriguez-Brito S."/>
            <person name="Sakthikumar S."/>
            <person name="Salem-Izacc S.M."/>
            <person name="Sykes S.M."/>
            <person name="Teixeira M.M."/>
            <person name="Vallejo M.C."/>
            <person name="Walter M.E."/>
            <person name="Yandava C."/>
            <person name="Young S."/>
            <person name="Zeng Q."/>
            <person name="Zucker J."/>
            <person name="Felipe M.S."/>
            <person name="Goldman G.H."/>
            <person name="Haas B.J."/>
            <person name="McEwen J.G."/>
            <person name="Nino-Vega G."/>
            <person name="Puccia R."/>
            <person name="San-Blas G."/>
            <person name="Soares C.M."/>
            <person name="Birren B.W."/>
            <person name="Cuomo C.A."/>
        </authorList>
    </citation>
    <scope>NUCLEOTIDE SEQUENCE [LARGE SCALE GENOMIC DNA]</scope>
    <source>
        <strain evidence="2 3">Pb18</strain>
    </source>
</reference>
<dbReference type="STRING" id="502780.A0A0A0HTK1"/>
<feature type="compositionally biased region" description="Basic and acidic residues" evidence="1">
    <location>
        <begin position="18"/>
        <end position="42"/>
    </location>
</feature>